<dbReference type="Proteomes" id="UP000467841">
    <property type="component" value="Unassembled WGS sequence"/>
</dbReference>
<evidence type="ECO:0000256" key="1">
    <source>
        <dbReference type="SAM" id="Phobius"/>
    </source>
</evidence>
<reference evidence="2" key="1">
    <citation type="submission" date="2020-01" db="EMBL/GenBank/DDBJ databases">
        <authorList>
            <person name="Mishra B."/>
        </authorList>
    </citation>
    <scope>NUCLEOTIDE SEQUENCE [LARGE SCALE GENOMIC DNA]</scope>
</reference>
<evidence type="ECO:0000313" key="3">
    <source>
        <dbReference type="Proteomes" id="UP000467841"/>
    </source>
</evidence>
<keyword evidence="3" id="KW-1185">Reference proteome</keyword>
<keyword evidence="1" id="KW-0812">Transmembrane</keyword>
<keyword evidence="1" id="KW-0472">Membrane</keyword>
<organism evidence="2 3">
    <name type="scientific">Microthlaspi erraticum</name>
    <dbReference type="NCBI Taxonomy" id="1685480"/>
    <lineage>
        <taxon>Eukaryota</taxon>
        <taxon>Viridiplantae</taxon>
        <taxon>Streptophyta</taxon>
        <taxon>Embryophyta</taxon>
        <taxon>Tracheophyta</taxon>
        <taxon>Spermatophyta</taxon>
        <taxon>Magnoliopsida</taxon>
        <taxon>eudicotyledons</taxon>
        <taxon>Gunneridae</taxon>
        <taxon>Pentapetalae</taxon>
        <taxon>rosids</taxon>
        <taxon>malvids</taxon>
        <taxon>Brassicales</taxon>
        <taxon>Brassicaceae</taxon>
        <taxon>Coluteocarpeae</taxon>
        <taxon>Microthlaspi</taxon>
    </lineage>
</organism>
<keyword evidence="1" id="KW-1133">Transmembrane helix</keyword>
<dbReference type="AlphaFoldDB" id="A0A6D2IZL2"/>
<comment type="caution">
    <text evidence="2">The sequence shown here is derived from an EMBL/GenBank/DDBJ whole genome shotgun (WGS) entry which is preliminary data.</text>
</comment>
<feature type="transmembrane region" description="Helical" evidence="1">
    <location>
        <begin position="103"/>
        <end position="122"/>
    </location>
</feature>
<accession>A0A6D2IZL2</accession>
<evidence type="ECO:0000313" key="2">
    <source>
        <dbReference type="EMBL" id="CAA7030796.1"/>
    </source>
</evidence>
<proteinExistence type="predicted"/>
<protein>
    <submittedName>
        <fullName evidence="2">Uncharacterized protein</fullName>
    </submittedName>
</protein>
<dbReference type="EMBL" id="CACVBM020001097">
    <property type="protein sequence ID" value="CAA7030796.1"/>
    <property type="molecule type" value="Genomic_DNA"/>
</dbReference>
<gene>
    <name evidence="2" type="ORF">MERR_LOCUS18031</name>
</gene>
<name>A0A6D2IZL2_9BRAS</name>
<sequence>MILGRTWDAAFLVGRRDRPWYVSCAARPRGVASRLSRCDHARHWLRGSDLADRGTLLPMSVRGLGRGSGGMDVFGLWPTVERSSAGRSARLSRGFSIEPPGPVLAILAITPFLLIQLRPFLLRWKFNSLRARMELVFMKSIE</sequence>